<name>A0ABW6HV00_9FLAO</name>
<dbReference type="InterPro" id="IPR010394">
    <property type="entry name" value="5-nucleotidase"/>
</dbReference>
<protein>
    <submittedName>
        <fullName evidence="1">5'-nucleotidase</fullName>
    </submittedName>
</protein>
<organism evidence="1 2">
    <name type="scientific">Flavobacterium xylosi</name>
    <dbReference type="NCBI Taxonomy" id="3230415"/>
    <lineage>
        <taxon>Bacteria</taxon>
        <taxon>Pseudomonadati</taxon>
        <taxon>Bacteroidota</taxon>
        <taxon>Flavobacteriia</taxon>
        <taxon>Flavobacteriales</taxon>
        <taxon>Flavobacteriaceae</taxon>
        <taxon>Flavobacterium</taxon>
    </lineage>
</organism>
<accession>A0ABW6HV00</accession>
<dbReference type="PANTHER" id="PTHR31367">
    <property type="entry name" value="CYTOSOLIC 5'-NUCLEOTIDASE 1 FAMILY MEMBER"/>
    <property type="match status" value="1"/>
</dbReference>
<dbReference type="Pfam" id="PF06189">
    <property type="entry name" value="5-nucleotidase"/>
    <property type="match status" value="1"/>
</dbReference>
<sequence>MPDFTNTLVVGISSRTLFDLEEEDKLFKEKGIIEYRKIQREKENEELRPGTAYHLVQALLNLNKLSTTNRLVEVIILSSNSPETGVRILNSIKSLSLDITRSAFTGGEKISGYIDAFSIDLFLSKSEIDVQEVIDSKTAAAALILEHPTDFNASQDTVRIAFDADAVLFADDSEQIYKSEGMAAFHKNESENENIPLKEGPHGKLLKTLSKIQQYMDTTIELTPLRIAIVTARNSPSHMRVIRTLRDWDVYVDEAFFLGGISKDKVLKAFNAHIFFDDQDVHLNDTKKVVPSAKVPYHSDSPLSKQK</sequence>
<proteinExistence type="predicted"/>
<evidence type="ECO:0000313" key="2">
    <source>
        <dbReference type="Proteomes" id="UP001600109"/>
    </source>
</evidence>
<dbReference type="RefSeq" id="WP_379854491.1">
    <property type="nucleotide sequence ID" value="NZ_JBHZPZ010000006.1"/>
</dbReference>
<dbReference type="PANTHER" id="PTHR31367:SF5">
    <property type="entry name" value="CYTOSOLIC 5'-NUCLEOTIDASE 1A"/>
    <property type="match status" value="1"/>
</dbReference>
<evidence type="ECO:0000313" key="1">
    <source>
        <dbReference type="EMBL" id="MFE3867833.1"/>
    </source>
</evidence>
<keyword evidence="2" id="KW-1185">Reference proteome</keyword>
<dbReference type="EMBL" id="JBHZPZ010000006">
    <property type="protein sequence ID" value="MFE3867833.1"/>
    <property type="molecule type" value="Genomic_DNA"/>
</dbReference>
<dbReference type="Proteomes" id="UP001600109">
    <property type="component" value="Unassembled WGS sequence"/>
</dbReference>
<gene>
    <name evidence="1" type="ORF">ACFX5E_07060</name>
</gene>
<reference evidence="1 2" key="1">
    <citation type="submission" date="2024-06" db="EMBL/GenBank/DDBJ databases">
        <title>Flavobacterium spp. isolated from glacier.</title>
        <authorList>
            <person name="Han D."/>
        </authorList>
    </citation>
    <scope>NUCLEOTIDE SEQUENCE [LARGE SCALE GENOMIC DNA]</scope>
    <source>
        <strain evidence="1 2">LS2P90</strain>
    </source>
</reference>
<comment type="caution">
    <text evidence="1">The sequence shown here is derived from an EMBL/GenBank/DDBJ whole genome shotgun (WGS) entry which is preliminary data.</text>
</comment>